<gene>
    <name evidence="2" type="ORF">QFZ46_001966</name>
</gene>
<keyword evidence="1" id="KW-0472">Membrane</keyword>
<evidence type="ECO:0000256" key="1">
    <source>
        <dbReference type="SAM" id="Phobius"/>
    </source>
</evidence>
<dbReference type="RefSeq" id="WP_307360914.1">
    <property type="nucleotide sequence ID" value="NZ_JAUSXK010000001.1"/>
</dbReference>
<proteinExistence type="predicted"/>
<keyword evidence="1" id="KW-1133">Transmembrane helix</keyword>
<name>A0ABU0P8Y0_9MICO</name>
<feature type="transmembrane region" description="Helical" evidence="1">
    <location>
        <begin position="194"/>
        <end position="212"/>
    </location>
</feature>
<dbReference type="Proteomes" id="UP001239085">
    <property type="component" value="Unassembled WGS sequence"/>
</dbReference>
<feature type="transmembrane region" description="Helical" evidence="1">
    <location>
        <begin position="68"/>
        <end position="88"/>
    </location>
</feature>
<feature type="transmembrane region" description="Helical" evidence="1">
    <location>
        <begin position="6"/>
        <end position="25"/>
    </location>
</feature>
<feature type="transmembrane region" description="Helical" evidence="1">
    <location>
        <begin position="148"/>
        <end position="165"/>
    </location>
</feature>
<keyword evidence="3" id="KW-1185">Reference proteome</keyword>
<protein>
    <recommendedName>
        <fullName evidence="4">Phospholipid phosphatase</fullName>
    </recommendedName>
</protein>
<sequence>MDSFIFLGFAVAYLALLTWGISSVARRRRAVVSDLSLLVVLGLVYDNTVIGLGAMIGEGAALEGLNSARYWMHAFLTPLLVLVAWHVLFRTGARWARNVWAAVVALGVTAALIAYEIVVGALPVQLAADWEYGALSYGNENAPSGPPIMVLVVAAALLAAGIVVWVRERWAWLTMVTVLMVAGSAITLPVPSAAVVNAFELILLVGVVATVAHQDRNAARHADEIREPR</sequence>
<feature type="transmembrane region" description="Helical" evidence="1">
    <location>
        <begin position="37"/>
        <end position="56"/>
    </location>
</feature>
<feature type="transmembrane region" description="Helical" evidence="1">
    <location>
        <begin position="100"/>
        <end position="128"/>
    </location>
</feature>
<evidence type="ECO:0000313" key="3">
    <source>
        <dbReference type="Proteomes" id="UP001239085"/>
    </source>
</evidence>
<evidence type="ECO:0000313" key="2">
    <source>
        <dbReference type="EMBL" id="MDQ0643806.1"/>
    </source>
</evidence>
<keyword evidence="1" id="KW-0812">Transmembrane</keyword>
<feature type="transmembrane region" description="Helical" evidence="1">
    <location>
        <begin position="170"/>
        <end position="188"/>
    </location>
</feature>
<accession>A0ABU0P8Y0</accession>
<dbReference type="EMBL" id="JAUSXK010000001">
    <property type="protein sequence ID" value="MDQ0643806.1"/>
    <property type="molecule type" value="Genomic_DNA"/>
</dbReference>
<evidence type="ECO:0008006" key="4">
    <source>
        <dbReference type="Google" id="ProtNLM"/>
    </source>
</evidence>
<organism evidence="2 3">
    <name type="scientific">Microbacterium murale</name>
    <dbReference type="NCBI Taxonomy" id="1081040"/>
    <lineage>
        <taxon>Bacteria</taxon>
        <taxon>Bacillati</taxon>
        <taxon>Actinomycetota</taxon>
        <taxon>Actinomycetes</taxon>
        <taxon>Micrococcales</taxon>
        <taxon>Microbacteriaceae</taxon>
        <taxon>Microbacterium</taxon>
    </lineage>
</organism>
<reference evidence="2 3" key="1">
    <citation type="submission" date="2023-07" db="EMBL/GenBank/DDBJ databases">
        <title>Comparative genomics of wheat-associated soil bacteria to identify genetic determinants of phenazine resistance.</title>
        <authorList>
            <person name="Mouncey N."/>
        </authorList>
    </citation>
    <scope>NUCLEOTIDE SEQUENCE [LARGE SCALE GENOMIC DNA]</scope>
    <source>
        <strain evidence="2 3">W2I7</strain>
    </source>
</reference>
<comment type="caution">
    <text evidence="2">The sequence shown here is derived from an EMBL/GenBank/DDBJ whole genome shotgun (WGS) entry which is preliminary data.</text>
</comment>